<evidence type="ECO:0000313" key="2">
    <source>
        <dbReference type="Proteomes" id="UP000629468"/>
    </source>
</evidence>
<sequence length="72" mass="8079">MLNFCFEHDVDPSSSPPSFLPSPSSPSPFLALQACNLSLNHISHHFPPIFHFYPPGCCHIPLVRFFQGLFPL</sequence>
<gene>
    <name evidence="1" type="ORF">Agabi119p4_10513</name>
</gene>
<dbReference type="EMBL" id="JABXXO010000014">
    <property type="protein sequence ID" value="KAF7761104.1"/>
    <property type="molecule type" value="Genomic_DNA"/>
</dbReference>
<evidence type="ECO:0000313" key="1">
    <source>
        <dbReference type="EMBL" id="KAF7761104.1"/>
    </source>
</evidence>
<name>A0A8H7C3T3_AGABI</name>
<comment type="caution">
    <text evidence="1">The sequence shown here is derived from an EMBL/GenBank/DDBJ whole genome shotgun (WGS) entry which is preliminary data.</text>
</comment>
<accession>A0A8H7C3T3</accession>
<dbReference type="AlphaFoldDB" id="A0A8H7C3T3"/>
<dbReference type="Proteomes" id="UP000629468">
    <property type="component" value="Unassembled WGS sequence"/>
</dbReference>
<organism evidence="1 2">
    <name type="scientific">Agaricus bisporus var. burnettii</name>
    <dbReference type="NCBI Taxonomy" id="192524"/>
    <lineage>
        <taxon>Eukaryota</taxon>
        <taxon>Fungi</taxon>
        <taxon>Dikarya</taxon>
        <taxon>Basidiomycota</taxon>
        <taxon>Agaricomycotina</taxon>
        <taxon>Agaricomycetes</taxon>
        <taxon>Agaricomycetidae</taxon>
        <taxon>Agaricales</taxon>
        <taxon>Agaricineae</taxon>
        <taxon>Agaricaceae</taxon>
        <taxon>Agaricus</taxon>
    </lineage>
</organism>
<reference evidence="1 2" key="1">
    <citation type="journal article" name="Sci. Rep.">
        <title>Telomere-to-telomere assembled and centromere annotated genomes of the two main subspecies of the button mushroom Agaricus bisporus reveal especially polymorphic chromosome ends.</title>
        <authorList>
            <person name="Sonnenberg A.S.M."/>
            <person name="Sedaghat-Telgerd N."/>
            <person name="Lavrijssen B."/>
            <person name="Ohm R.A."/>
            <person name="Hendrickx P.M."/>
            <person name="Scholtmeijer K."/>
            <person name="Baars J.J.P."/>
            <person name="van Peer A."/>
        </authorList>
    </citation>
    <scope>NUCLEOTIDE SEQUENCE [LARGE SCALE GENOMIC DNA]</scope>
    <source>
        <strain evidence="1 2">H119_p4</strain>
    </source>
</reference>
<proteinExistence type="predicted"/>
<protein>
    <submittedName>
        <fullName evidence="1">Uncharacterized protein</fullName>
    </submittedName>
</protein>